<protein>
    <submittedName>
        <fullName evidence="2">Uncharacterized protein</fullName>
    </submittedName>
</protein>
<dbReference type="AlphaFoldDB" id="A0A9I9E2S1"/>
<reference evidence="2" key="1">
    <citation type="submission" date="2023-03" db="UniProtKB">
        <authorList>
            <consortium name="EnsemblPlants"/>
        </authorList>
    </citation>
    <scope>IDENTIFICATION</scope>
</reference>
<accession>A0A9I9E2S1</accession>
<organism evidence="2">
    <name type="scientific">Cucumis melo</name>
    <name type="common">Muskmelon</name>
    <dbReference type="NCBI Taxonomy" id="3656"/>
    <lineage>
        <taxon>Eukaryota</taxon>
        <taxon>Viridiplantae</taxon>
        <taxon>Streptophyta</taxon>
        <taxon>Embryophyta</taxon>
        <taxon>Tracheophyta</taxon>
        <taxon>Spermatophyta</taxon>
        <taxon>Magnoliopsida</taxon>
        <taxon>eudicotyledons</taxon>
        <taxon>Gunneridae</taxon>
        <taxon>Pentapetalae</taxon>
        <taxon>rosids</taxon>
        <taxon>fabids</taxon>
        <taxon>Cucurbitales</taxon>
        <taxon>Cucurbitaceae</taxon>
        <taxon>Benincaseae</taxon>
        <taxon>Cucumis</taxon>
    </lineage>
</organism>
<evidence type="ECO:0000256" key="1">
    <source>
        <dbReference type="SAM" id="MobiDB-lite"/>
    </source>
</evidence>
<dbReference type="EnsemblPlants" id="MELO3C027812.2.1">
    <property type="protein sequence ID" value="MELO3C027812.2.1"/>
    <property type="gene ID" value="MELO3C027812.2"/>
</dbReference>
<name>A0A9I9E2S1_CUCME</name>
<evidence type="ECO:0000313" key="2">
    <source>
        <dbReference type="EnsemblPlants" id="MELO3C027812.2.1"/>
    </source>
</evidence>
<proteinExistence type="predicted"/>
<sequence>MLGNTASAGGRKSGKVASSSGNDGASQRVYYKKLIEQLLQGLLMSLVLRVGNLMLKLKFITTKFKSGYGKEEIPLALYRQLDIEFKESGDEQKQ</sequence>
<dbReference type="Gramene" id="MELO3C027812.2.1">
    <property type="protein sequence ID" value="MELO3C027812.2.1"/>
    <property type="gene ID" value="MELO3C027812.2"/>
</dbReference>
<feature type="region of interest" description="Disordered" evidence="1">
    <location>
        <begin position="1"/>
        <end position="24"/>
    </location>
</feature>